<dbReference type="RefSeq" id="WP_173285859.1">
    <property type="nucleotide sequence ID" value="NZ_CP054020.1"/>
</dbReference>
<dbReference type="InterPro" id="IPR000537">
    <property type="entry name" value="UbiA_prenyltransferase"/>
</dbReference>
<dbReference type="EMBL" id="CP054020">
    <property type="protein sequence ID" value="QKI89757.1"/>
    <property type="molecule type" value="Genomic_DNA"/>
</dbReference>
<feature type="transmembrane region" description="Helical" evidence="6">
    <location>
        <begin position="36"/>
        <end position="57"/>
    </location>
</feature>
<feature type="transmembrane region" description="Helical" evidence="6">
    <location>
        <begin position="88"/>
        <end position="119"/>
    </location>
</feature>
<protein>
    <submittedName>
        <fullName evidence="7">UbiA prenyltransferase family protein</fullName>
    </submittedName>
</protein>
<evidence type="ECO:0000256" key="4">
    <source>
        <dbReference type="ARBA" id="ARBA00022989"/>
    </source>
</evidence>
<evidence type="ECO:0000256" key="3">
    <source>
        <dbReference type="ARBA" id="ARBA00022692"/>
    </source>
</evidence>
<evidence type="ECO:0000256" key="2">
    <source>
        <dbReference type="ARBA" id="ARBA00022475"/>
    </source>
</evidence>
<sequence>MPIKALIALMRPHQYVKNLFLFLPLFFGLQITNLELLIQVFWAFVAFSLGASAIYILNDYRDIEDDRQHPKKCTRPLASGAVKPQQGFALMIGLVVIAIVIMGSLSLEALWVLLLYLVLNIAYSFKLKHIALLDVTTIAIGFVLRLFIGALASGMALSMWIVVMTFLLALFLALAKRRDDVLTFMETGQKMRKVIDGYNLQLLDIAMAIMASVVIMAYILYTTSAEVIARLHSEYLYLTAFFVILGVLRYLQIAFVYQDSGSPTKVVLQDRFVQLNLLGWILTFVWILY</sequence>
<dbReference type="GO" id="GO:0016765">
    <property type="term" value="F:transferase activity, transferring alkyl or aryl (other than methyl) groups"/>
    <property type="evidence" value="ECO:0007669"/>
    <property type="project" value="InterPro"/>
</dbReference>
<feature type="transmembrane region" description="Helical" evidence="6">
    <location>
        <begin position="12"/>
        <end position="29"/>
    </location>
</feature>
<organism evidence="7 8">
    <name type="scientific">Thiomicrorhabdus xiamenensis</name>
    <dbReference type="NCBI Taxonomy" id="2739063"/>
    <lineage>
        <taxon>Bacteria</taxon>
        <taxon>Pseudomonadati</taxon>
        <taxon>Pseudomonadota</taxon>
        <taxon>Gammaproteobacteria</taxon>
        <taxon>Thiotrichales</taxon>
        <taxon>Piscirickettsiaceae</taxon>
        <taxon>Thiomicrorhabdus</taxon>
    </lineage>
</organism>
<dbReference type="Gene3D" id="1.10.357.140">
    <property type="entry name" value="UbiA prenyltransferase"/>
    <property type="match status" value="1"/>
</dbReference>
<reference evidence="7 8" key="1">
    <citation type="submission" date="2020-05" db="EMBL/GenBank/DDBJ databases">
        <title>Thiomicrorhabdus sediminis sp.nov. and Thiomicrorhabdus xiamenensis sp.nov., novel sulfur-oxidizing bacteria isolated from coastal sediment.</title>
        <authorList>
            <person name="Liu X."/>
        </authorList>
    </citation>
    <scope>NUCLEOTIDE SEQUENCE [LARGE SCALE GENOMIC DNA]</scope>
    <source>
        <strain evidence="7 8">G2</strain>
    </source>
</reference>
<feature type="transmembrane region" description="Helical" evidence="6">
    <location>
        <begin position="235"/>
        <end position="251"/>
    </location>
</feature>
<dbReference type="PANTHER" id="PTHR11048:SF5">
    <property type="entry name" value="DECAPRENYL-PHOSPHATE PHOSPHORIBOSYLTRANSFERASE"/>
    <property type="match status" value="1"/>
</dbReference>
<dbReference type="GO" id="GO:0005886">
    <property type="term" value="C:plasma membrane"/>
    <property type="evidence" value="ECO:0007669"/>
    <property type="project" value="TreeGrafter"/>
</dbReference>
<keyword evidence="2" id="KW-1003">Cell membrane</keyword>
<evidence type="ECO:0000313" key="8">
    <source>
        <dbReference type="Proteomes" id="UP000504724"/>
    </source>
</evidence>
<feature type="transmembrane region" description="Helical" evidence="6">
    <location>
        <begin position="200"/>
        <end position="223"/>
    </location>
</feature>
<dbReference type="KEGG" id="txa:HQN79_09325"/>
<keyword evidence="5 6" id="KW-0472">Membrane</keyword>
<keyword evidence="7" id="KW-0808">Transferase</keyword>
<dbReference type="PANTHER" id="PTHR11048">
    <property type="entry name" value="PRENYLTRANSFERASES"/>
    <property type="match status" value="1"/>
</dbReference>
<feature type="transmembrane region" description="Helical" evidence="6">
    <location>
        <begin position="157"/>
        <end position="175"/>
    </location>
</feature>
<dbReference type="InterPro" id="IPR044878">
    <property type="entry name" value="UbiA_sf"/>
</dbReference>
<feature type="transmembrane region" description="Helical" evidence="6">
    <location>
        <begin position="272"/>
        <end position="288"/>
    </location>
</feature>
<name>A0A7D4NS92_9GAMM</name>
<dbReference type="Pfam" id="PF01040">
    <property type="entry name" value="UbiA"/>
    <property type="match status" value="1"/>
</dbReference>
<feature type="transmembrane region" description="Helical" evidence="6">
    <location>
        <begin position="131"/>
        <end position="151"/>
    </location>
</feature>
<dbReference type="InterPro" id="IPR039653">
    <property type="entry name" value="Prenyltransferase"/>
</dbReference>
<accession>A0A7D4NS92</accession>
<evidence type="ECO:0000313" key="7">
    <source>
        <dbReference type="EMBL" id="QKI89757.1"/>
    </source>
</evidence>
<dbReference type="Proteomes" id="UP000504724">
    <property type="component" value="Chromosome"/>
</dbReference>
<keyword evidence="8" id="KW-1185">Reference proteome</keyword>
<dbReference type="GO" id="GO:0009247">
    <property type="term" value="P:glycolipid biosynthetic process"/>
    <property type="evidence" value="ECO:0007669"/>
    <property type="project" value="TreeGrafter"/>
</dbReference>
<evidence type="ECO:0000256" key="6">
    <source>
        <dbReference type="SAM" id="Phobius"/>
    </source>
</evidence>
<evidence type="ECO:0000256" key="5">
    <source>
        <dbReference type="ARBA" id="ARBA00023136"/>
    </source>
</evidence>
<keyword evidence="4 6" id="KW-1133">Transmembrane helix</keyword>
<keyword evidence="3 6" id="KW-0812">Transmembrane</keyword>
<dbReference type="CDD" id="cd13963">
    <property type="entry name" value="PT_UbiA_2"/>
    <property type="match status" value="1"/>
</dbReference>
<proteinExistence type="predicted"/>
<comment type="subcellular location">
    <subcellularLocation>
        <location evidence="1">Membrane</location>
        <topology evidence="1">Multi-pass membrane protein</topology>
    </subcellularLocation>
</comment>
<evidence type="ECO:0000256" key="1">
    <source>
        <dbReference type="ARBA" id="ARBA00004141"/>
    </source>
</evidence>
<dbReference type="AlphaFoldDB" id="A0A7D4NS92"/>
<gene>
    <name evidence="7" type="ORF">HQN79_09325</name>
</gene>